<organism evidence="2 3">
    <name type="scientific">Sphingobium limneticum</name>
    <dbReference type="NCBI Taxonomy" id="1007511"/>
    <lineage>
        <taxon>Bacteria</taxon>
        <taxon>Pseudomonadati</taxon>
        <taxon>Pseudomonadota</taxon>
        <taxon>Alphaproteobacteria</taxon>
        <taxon>Sphingomonadales</taxon>
        <taxon>Sphingomonadaceae</taxon>
        <taxon>Sphingobium</taxon>
    </lineage>
</organism>
<dbReference type="Proteomes" id="UP000326364">
    <property type="component" value="Unassembled WGS sequence"/>
</dbReference>
<dbReference type="PIRSF" id="PIRSF017854">
    <property type="entry name" value="T4SS_TrbD"/>
    <property type="match status" value="1"/>
</dbReference>
<protein>
    <submittedName>
        <fullName evidence="2">Conjugal transfer protein TrbD</fullName>
    </submittedName>
</protein>
<dbReference type="Proteomes" id="UP000325933">
    <property type="component" value="Unassembled WGS sequence"/>
</dbReference>
<gene>
    <name evidence="2" type="ORF">F4U95_23640</name>
    <name evidence="1" type="ORF">F4U96_23775</name>
</gene>
<keyword evidence="4" id="KW-1185">Reference proteome</keyword>
<sequence length="100" mass="10300">MAGPGSIAGGGHIANGHIDGFEVPLHRSLTEAILLGGAPRGIAILNGTLAAAMGLGLQQWIAGLLLWLAGHSLAVFAAKRDPDFAPVLARHLRQKAYLSC</sequence>
<evidence type="ECO:0000313" key="4">
    <source>
        <dbReference type="Proteomes" id="UP000326364"/>
    </source>
</evidence>
<comment type="caution">
    <text evidence="2">The sequence shown here is derived from an EMBL/GenBank/DDBJ whole genome shotgun (WGS) entry which is preliminary data.</text>
</comment>
<evidence type="ECO:0000313" key="1">
    <source>
        <dbReference type="EMBL" id="KAA9011095.1"/>
    </source>
</evidence>
<dbReference type="RefSeq" id="WP_150426921.1">
    <property type="nucleotide sequence ID" value="NZ_VYQA01000039.1"/>
</dbReference>
<accession>A0A5J5HRN8</accession>
<evidence type="ECO:0000313" key="3">
    <source>
        <dbReference type="Proteomes" id="UP000325933"/>
    </source>
</evidence>
<dbReference type="EMBL" id="VYQB01000041">
    <property type="protein sequence ID" value="KAA9011095.1"/>
    <property type="molecule type" value="Genomic_DNA"/>
</dbReference>
<reference evidence="3 4" key="1">
    <citation type="submission" date="2019-09" db="EMBL/GenBank/DDBJ databases">
        <authorList>
            <person name="Feng G."/>
        </authorList>
    </citation>
    <scope>NUCLEOTIDE SEQUENCE [LARGE SCALE GENOMIC DNA]</scope>
    <source>
        <strain evidence="2 3">KACC 19283</strain>
        <strain evidence="1 4">KACC 19284</strain>
    </source>
</reference>
<proteinExistence type="predicted"/>
<name>A0A5J5HRN8_9SPHN</name>
<dbReference type="AlphaFoldDB" id="A0A5J5HRN8"/>
<dbReference type="InterPro" id="IPR016704">
    <property type="entry name" value="Conjugal_tfr_TrbD"/>
</dbReference>
<evidence type="ECO:0000313" key="2">
    <source>
        <dbReference type="EMBL" id="KAA9023314.1"/>
    </source>
</evidence>
<dbReference type="EMBL" id="VYQA01000039">
    <property type="protein sequence ID" value="KAA9023314.1"/>
    <property type="molecule type" value="Genomic_DNA"/>
</dbReference>